<evidence type="ECO:0000313" key="2">
    <source>
        <dbReference type="Proteomes" id="UP000830768"/>
    </source>
</evidence>
<reference evidence="1" key="1">
    <citation type="submission" date="2021-11" db="EMBL/GenBank/DDBJ databases">
        <title>Fusarium solani-melongenae Genome sequencing and assembly.</title>
        <authorList>
            <person name="Xie S."/>
            <person name="Huang L."/>
            <person name="Zhang X."/>
        </authorList>
    </citation>
    <scope>NUCLEOTIDE SEQUENCE</scope>
    <source>
        <strain evidence="1">CRI 24-3</strain>
    </source>
</reference>
<dbReference type="Proteomes" id="UP000830768">
    <property type="component" value="Chromosome 8"/>
</dbReference>
<accession>A0ACD3ZAC3</accession>
<gene>
    <name evidence="1" type="ORF">LCI18_009114</name>
</gene>
<dbReference type="EMBL" id="CP090036">
    <property type="protein sequence ID" value="UPK98179.1"/>
    <property type="molecule type" value="Genomic_DNA"/>
</dbReference>
<organism evidence="1 2">
    <name type="scientific">Fusarium solani subsp. cucurbitae</name>
    <name type="common">Neocosmosporum cucurbitae</name>
    <dbReference type="NCBI Taxonomy" id="2747967"/>
    <lineage>
        <taxon>Eukaryota</taxon>
        <taxon>Fungi</taxon>
        <taxon>Dikarya</taxon>
        <taxon>Ascomycota</taxon>
        <taxon>Pezizomycotina</taxon>
        <taxon>Sordariomycetes</taxon>
        <taxon>Hypocreomycetidae</taxon>
        <taxon>Hypocreales</taxon>
        <taxon>Nectriaceae</taxon>
        <taxon>Fusarium</taxon>
        <taxon>Fusarium solani species complex</taxon>
    </lineage>
</organism>
<name>A0ACD3ZAC3_FUSSC</name>
<protein>
    <submittedName>
        <fullName evidence="1">Uncharacterized protein</fullName>
    </submittedName>
</protein>
<proteinExistence type="predicted"/>
<keyword evidence="2" id="KW-1185">Reference proteome</keyword>
<sequence length="315" mass="36396">MPLTPIKPSERIDSWRQRVPSRLERRGPFEGDGFEERPSTRLTFREASPPARRPSTRLSFFRAATPLFGRPSTSESSRPSSGLLNRPVETKRKRLLGIFNGKRRRRDSEVESIPRQPIHLNFLFVGSKSAGQTSLLFRARYGYFPDSDAFSRPLYETYVNERTYNDHPRLTYIPWDAVFLCFNISDKVSMYTIMQWWYHASHDAFAKTEAFQPLLYLVGLKKDLRDQCFLEDHRTGSALSPSGLMAYPTCCVCSSEANWQAKRIGAHRYLECSAATGQGMREVFEDSTREAARRALGEEIQEEETAVPKKRRRFF</sequence>
<evidence type="ECO:0000313" key="1">
    <source>
        <dbReference type="EMBL" id="UPK98179.1"/>
    </source>
</evidence>